<reference evidence="2 3" key="1">
    <citation type="submission" date="2023-04" db="EMBL/GenBank/DDBJ databases">
        <title>A long-awaited taxogenomic arrangement of the family Halomonadaceae.</title>
        <authorList>
            <person name="De La Haba R."/>
            <person name="Chuvochina M."/>
            <person name="Wittouck S."/>
            <person name="Arahal D.R."/>
            <person name="Sanchez-Porro C."/>
            <person name="Hugenholtz P."/>
            <person name="Ventosa A."/>
        </authorList>
    </citation>
    <scope>NUCLEOTIDE SEQUENCE [LARGE SCALE GENOMIC DNA]</scope>
    <source>
        <strain evidence="2 3">DSM 22428</strain>
    </source>
</reference>
<dbReference type="PANTHER" id="PTHR38773">
    <property type="entry name" value="PROTEIN SPRT"/>
    <property type="match status" value="1"/>
</dbReference>
<proteinExistence type="predicted"/>
<dbReference type="Proteomes" id="UP001269375">
    <property type="component" value="Unassembled WGS sequence"/>
</dbReference>
<protein>
    <submittedName>
        <fullName evidence="2">SprT-like domain-containing protein</fullName>
    </submittedName>
</protein>
<dbReference type="EMBL" id="JARWAO010000002">
    <property type="protein sequence ID" value="MDR5895423.1"/>
    <property type="molecule type" value="Genomic_DNA"/>
</dbReference>
<organism evidence="2 3">
    <name type="scientific">Larsenimonas suaedae</name>
    <dbReference type="NCBI Taxonomy" id="1851019"/>
    <lineage>
        <taxon>Bacteria</taxon>
        <taxon>Pseudomonadati</taxon>
        <taxon>Pseudomonadota</taxon>
        <taxon>Gammaproteobacteria</taxon>
        <taxon>Oceanospirillales</taxon>
        <taxon>Halomonadaceae</taxon>
        <taxon>Larsenimonas</taxon>
    </lineage>
</organism>
<dbReference type="InterPro" id="IPR006640">
    <property type="entry name" value="SprT-like_domain"/>
</dbReference>
<evidence type="ECO:0000259" key="1">
    <source>
        <dbReference type="SMART" id="SM00731"/>
    </source>
</evidence>
<accession>A0ABU1GVS1</accession>
<dbReference type="PANTHER" id="PTHR38773:SF1">
    <property type="entry name" value="PROTEIN SPRT"/>
    <property type="match status" value="1"/>
</dbReference>
<dbReference type="SMART" id="SM00731">
    <property type="entry name" value="SprT"/>
    <property type="match status" value="1"/>
</dbReference>
<gene>
    <name evidence="2" type="ORF">QC825_04975</name>
</gene>
<dbReference type="Pfam" id="PF10263">
    <property type="entry name" value="SprT-like"/>
    <property type="match status" value="1"/>
</dbReference>
<name>A0ABU1GVS1_9GAMM</name>
<evidence type="ECO:0000313" key="3">
    <source>
        <dbReference type="Proteomes" id="UP001269375"/>
    </source>
</evidence>
<comment type="caution">
    <text evidence="2">The sequence shown here is derived from an EMBL/GenBank/DDBJ whole genome shotgun (WGS) entry which is preliminary data.</text>
</comment>
<dbReference type="RefSeq" id="WP_251591240.1">
    <property type="nucleotide sequence ID" value="NZ_JAMLJI010000001.1"/>
</dbReference>
<sequence length="189" mass="21623">MIEYLKLPDASELSGVSGSALVVLLDECVTASWHQGCRYYPDVPCPPHWLDLKGKSAGQAHFKRGGLRFNATLLRENPWRFLHEVVPHEMAHWFVFHALESDGRRRPPHGVDWQAMMRDVFMRTPTVTHSFDVTRASPRPYRFRCACSTHALSHRRYLNTLKGTRYRCRICGQPLNYQGVSESGAATKV</sequence>
<feature type="domain" description="SprT-like" evidence="1">
    <location>
        <begin position="22"/>
        <end position="178"/>
    </location>
</feature>
<keyword evidence="3" id="KW-1185">Reference proteome</keyword>
<evidence type="ECO:0000313" key="2">
    <source>
        <dbReference type="EMBL" id="MDR5895423.1"/>
    </source>
</evidence>